<evidence type="ECO:0000313" key="2">
    <source>
        <dbReference type="Proteomes" id="UP001062846"/>
    </source>
</evidence>
<accession>A0ACC0QB25</accession>
<protein>
    <submittedName>
        <fullName evidence="1">Uncharacterized protein</fullName>
    </submittedName>
</protein>
<comment type="caution">
    <text evidence="1">The sequence shown here is derived from an EMBL/GenBank/DDBJ whole genome shotgun (WGS) entry which is preliminary data.</text>
</comment>
<name>A0ACC0QB25_RHOML</name>
<keyword evidence="2" id="KW-1185">Reference proteome</keyword>
<sequence length="193" mass="21098">MDRVKFLKSAFFIVFLALASTKCHSYFVPVPVKPRPVPVPVKPLPVPVKPLPPPPPSLLCLSQYALVNHACARILLQPLNPPSPQESLAATSFAPPPLSPPSSPLPSSPSPPSPHNGTGLGHRHRHERAEQQGHPESLEEEQCCRWMQVVDAECVCNLLVHLPSILVRLTHNYTVVLSESCHITYQCAGGWKA</sequence>
<dbReference type="Proteomes" id="UP001062846">
    <property type="component" value="Chromosome 1"/>
</dbReference>
<evidence type="ECO:0000313" key="1">
    <source>
        <dbReference type="EMBL" id="KAI8574559.1"/>
    </source>
</evidence>
<proteinExistence type="predicted"/>
<organism evidence="1 2">
    <name type="scientific">Rhododendron molle</name>
    <name type="common">Chinese azalea</name>
    <name type="synonym">Azalea mollis</name>
    <dbReference type="NCBI Taxonomy" id="49168"/>
    <lineage>
        <taxon>Eukaryota</taxon>
        <taxon>Viridiplantae</taxon>
        <taxon>Streptophyta</taxon>
        <taxon>Embryophyta</taxon>
        <taxon>Tracheophyta</taxon>
        <taxon>Spermatophyta</taxon>
        <taxon>Magnoliopsida</taxon>
        <taxon>eudicotyledons</taxon>
        <taxon>Gunneridae</taxon>
        <taxon>Pentapetalae</taxon>
        <taxon>asterids</taxon>
        <taxon>Ericales</taxon>
        <taxon>Ericaceae</taxon>
        <taxon>Ericoideae</taxon>
        <taxon>Rhodoreae</taxon>
        <taxon>Rhododendron</taxon>
    </lineage>
</organism>
<gene>
    <name evidence="1" type="ORF">RHMOL_Rhmol01G0364000</name>
</gene>
<reference evidence="1" key="1">
    <citation type="submission" date="2022-02" db="EMBL/GenBank/DDBJ databases">
        <title>Plant Genome Project.</title>
        <authorList>
            <person name="Zhang R.-G."/>
        </authorList>
    </citation>
    <scope>NUCLEOTIDE SEQUENCE</scope>
    <source>
        <strain evidence="1">AT1</strain>
    </source>
</reference>
<dbReference type="EMBL" id="CM046388">
    <property type="protein sequence ID" value="KAI8574559.1"/>
    <property type="molecule type" value="Genomic_DNA"/>
</dbReference>